<keyword evidence="2" id="KW-0812">Transmembrane</keyword>
<feature type="region of interest" description="Disordered" evidence="1">
    <location>
        <begin position="60"/>
        <end position="92"/>
    </location>
</feature>
<name>A0A382XFJ6_9ZZZZ</name>
<feature type="compositionally biased region" description="Basic and acidic residues" evidence="1">
    <location>
        <begin position="83"/>
        <end position="92"/>
    </location>
</feature>
<dbReference type="EMBL" id="UINC01166936">
    <property type="protein sequence ID" value="SVD69161.1"/>
    <property type="molecule type" value="Genomic_DNA"/>
</dbReference>
<keyword evidence="2" id="KW-0472">Membrane</keyword>
<sequence length="92" mass="10633">MIFHQIGGQTLRMTFWNKISLVLWIGVSLALLSFFTFTLFIIALVIGVVIFVLRFFRQSRSSTTSTQYNKTNPFSNQNYRPGHSKDNDIIDI</sequence>
<organism evidence="3">
    <name type="scientific">marine metagenome</name>
    <dbReference type="NCBI Taxonomy" id="408172"/>
    <lineage>
        <taxon>unclassified sequences</taxon>
        <taxon>metagenomes</taxon>
        <taxon>ecological metagenomes</taxon>
    </lineage>
</organism>
<proteinExistence type="predicted"/>
<feature type="transmembrane region" description="Helical" evidence="2">
    <location>
        <begin position="21"/>
        <end position="53"/>
    </location>
</feature>
<reference evidence="3" key="1">
    <citation type="submission" date="2018-05" db="EMBL/GenBank/DDBJ databases">
        <authorList>
            <person name="Lanie J.A."/>
            <person name="Ng W.-L."/>
            <person name="Kazmierczak K.M."/>
            <person name="Andrzejewski T.M."/>
            <person name="Davidsen T.M."/>
            <person name="Wayne K.J."/>
            <person name="Tettelin H."/>
            <person name="Glass J.I."/>
            <person name="Rusch D."/>
            <person name="Podicherti R."/>
            <person name="Tsui H.-C.T."/>
            <person name="Winkler M.E."/>
        </authorList>
    </citation>
    <scope>NUCLEOTIDE SEQUENCE</scope>
</reference>
<evidence type="ECO:0000313" key="3">
    <source>
        <dbReference type="EMBL" id="SVD69161.1"/>
    </source>
</evidence>
<keyword evidence="2" id="KW-1133">Transmembrane helix</keyword>
<dbReference type="AlphaFoldDB" id="A0A382XFJ6"/>
<gene>
    <name evidence="3" type="ORF">METZ01_LOCUS422015</name>
</gene>
<protein>
    <submittedName>
        <fullName evidence="3">Uncharacterized protein</fullName>
    </submittedName>
</protein>
<feature type="compositionally biased region" description="Polar residues" evidence="1">
    <location>
        <begin position="68"/>
        <end position="79"/>
    </location>
</feature>
<accession>A0A382XFJ6</accession>
<evidence type="ECO:0000256" key="2">
    <source>
        <dbReference type="SAM" id="Phobius"/>
    </source>
</evidence>
<evidence type="ECO:0000256" key="1">
    <source>
        <dbReference type="SAM" id="MobiDB-lite"/>
    </source>
</evidence>